<sequence length="292" mass="33484">MSPHNSRADLSKAPHTLHTTDLTLIQLKKQKIELTVELTQARKKFQTPGSFDASFGLQATLIERLSLERSESTRKISLKEHNDPHTPWEYKEAAKNLLKQMEAERQSISICEERVNSLALQSDGGGPEAAVAPASEAMLPAFLEQLERPMPSMDCDRLDNEMMQLGILAGCEDPRIEVLHDLIQPDRFHWDGFIVESLHPEYDGTDPTFATSLTDPRAGHFKYRHVEELHIFVRNKSKLPPFALDIGLKQIYRRHPYVRYVDDSEPGEQAHEFEEQRQNREPVYICWKAGPY</sequence>
<protein>
    <submittedName>
        <fullName evidence="1">Uncharacterized protein</fullName>
    </submittedName>
</protein>
<reference evidence="1" key="2">
    <citation type="journal article" date="2023" name="IMA Fungus">
        <title>Comparative genomic study of the Penicillium genus elucidates a diverse pangenome and 15 lateral gene transfer events.</title>
        <authorList>
            <person name="Petersen C."/>
            <person name="Sorensen T."/>
            <person name="Nielsen M.R."/>
            <person name="Sondergaard T.E."/>
            <person name="Sorensen J.L."/>
            <person name="Fitzpatrick D.A."/>
            <person name="Frisvad J.C."/>
            <person name="Nielsen K.L."/>
        </authorList>
    </citation>
    <scope>NUCLEOTIDE SEQUENCE</scope>
    <source>
        <strain evidence="1">IBT 35675</strain>
    </source>
</reference>
<comment type="caution">
    <text evidence="1">The sequence shown here is derived from an EMBL/GenBank/DDBJ whole genome shotgun (WGS) entry which is preliminary data.</text>
</comment>
<reference evidence="1" key="1">
    <citation type="submission" date="2022-12" db="EMBL/GenBank/DDBJ databases">
        <authorList>
            <person name="Petersen C."/>
        </authorList>
    </citation>
    <scope>NUCLEOTIDE SEQUENCE</scope>
    <source>
        <strain evidence="1">IBT 35675</strain>
    </source>
</reference>
<gene>
    <name evidence="1" type="ORF">N7541_008272</name>
</gene>
<evidence type="ECO:0000313" key="2">
    <source>
        <dbReference type="Proteomes" id="UP001148299"/>
    </source>
</evidence>
<keyword evidence="2" id="KW-1185">Reference proteome</keyword>
<accession>A0A9W9UPA6</accession>
<dbReference type="EMBL" id="JAPZBR010000006">
    <property type="protein sequence ID" value="KAJ5350545.1"/>
    <property type="molecule type" value="Genomic_DNA"/>
</dbReference>
<name>A0A9W9UPA6_PENBR</name>
<evidence type="ECO:0000313" key="1">
    <source>
        <dbReference type="EMBL" id="KAJ5350545.1"/>
    </source>
</evidence>
<organism evidence="1 2">
    <name type="scientific">Penicillium brevicompactum</name>
    <dbReference type="NCBI Taxonomy" id="5074"/>
    <lineage>
        <taxon>Eukaryota</taxon>
        <taxon>Fungi</taxon>
        <taxon>Dikarya</taxon>
        <taxon>Ascomycota</taxon>
        <taxon>Pezizomycotina</taxon>
        <taxon>Eurotiomycetes</taxon>
        <taxon>Eurotiomycetidae</taxon>
        <taxon>Eurotiales</taxon>
        <taxon>Aspergillaceae</taxon>
        <taxon>Penicillium</taxon>
    </lineage>
</organism>
<dbReference type="Proteomes" id="UP001148299">
    <property type="component" value="Unassembled WGS sequence"/>
</dbReference>
<proteinExistence type="predicted"/>
<dbReference type="AlphaFoldDB" id="A0A9W9UPA6"/>